<evidence type="ECO:0000313" key="9">
    <source>
        <dbReference type="EnsemblMetazoa" id="XP_022649301"/>
    </source>
</evidence>
<keyword evidence="2" id="KW-0507">mRNA processing</keyword>
<dbReference type="GO" id="GO:0071011">
    <property type="term" value="C:precatalytic spliceosome"/>
    <property type="evidence" value="ECO:0007669"/>
    <property type="project" value="TreeGrafter"/>
</dbReference>
<dbReference type="CDD" id="cd01727">
    <property type="entry name" value="LSm8"/>
    <property type="match status" value="1"/>
</dbReference>
<dbReference type="SUPFAM" id="SSF48371">
    <property type="entry name" value="ARM repeat"/>
    <property type="match status" value="1"/>
</dbReference>
<dbReference type="OMA" id="CTMIRIS"/>
<dbReference type="KEGG" id="vde:111245337"/>
<dbReference type="InterPro" id="IPR016024">
    <property type="entry name" value="ARM-type_fold"/>
</dbReference>
<dbReference type="GO" id="GO:0046540">
    <property type="term" value="C:U4/U6 x U5 tri-snRNP complex"/>
    <property type="evidence" value="ECO:0007669"/>
    <property type="project" value="InterPro"/>
</dbReference>
<name>A0A7M7JAU1_VARDE</name>
<accession>A0A7M7JAU1</accession>
<dbReference type="GO" id="GO:0000398">
    <property type="term" value="P:mRNA splicing, via spliceosome"/>
    <property type="evidence" value="ECO:0007669"/>
    <property type="project" value="InterPro"/>
</dbReference>
<evidence type="ECO:0000256" key="5">
    <source>
        <dbReference type="ARBA" id="ARBA00023242"/>
    </source>
</evidence>
<feature type="domain" description="Sm" evidence="7">
    <location>
        <begin position="473"/>
        <end position="515"/>
    </location>
</feature>
<dbReference type="PANTHER" id="PTHR15588:SF9">
    <property type="entry name" value="U6 SNRNA-ASSOCIATED SM-LIKE PROTEIN LSM8"/>
    <property type="match status" value="1"/>
</dbReference>
<dbReference type="RefSeq" id="XP_022649301.1">
    <property type="nucleotide sequence ID" value="XM_022793566.1"/>
</dbReference>
<dbReference type="InterPro" id="IPR001163">
    <property type="entry name" value="Sm_dom_euk/arc"/>
</dbReference>
<dbReference type="Gene3D" id="2.30.30.100">
    <property type="match status" value="1"/>
</dbReference>
<sequence>MDQLSLYCVTVLSRGSLEDVQRMAEAVSKVTDMTVIEYQKHILFPLIKRLQCGTRSEKTDSCLLETLKTVLDRVDSQFRDAELLYNVLLTLLSFFCSLEGGFRPHVSEDHQLTLTQILYTIFMRADHAMIIQIYTEKEYEIVVSPLIKILVDLISHRSKELKLNSIRALRASFLDGRIEVVKTMSNFLPGIILSLRHQITDFTEKSYRIFNAALEALTDAVKLVMTDDVDLGEKFYKRAAPNLTACFSTLIKVCCPPHFKECEPACKYFATGILTNCSLHLEDSIPICLEILLTLEDPRYINMENFTSLTRSAELISIKEKFLEYFEKLFVRMPRISAVGLDSEKTSLIRQLHGLLRICPDTIRKAMENELSRKRFLISLFQLVSLDCTMIRISPVEEPCNECVKNLHRQTKSLDERSLTELRAFCQSYGERLSLSMCRDILLESINMPRWRSEAALIFSFVVEGLRPEENEGFDQTINIILQDSHERIFSMQEGVQKVPMGLYIIRGDNVVLVGELDDELDRQIDHDNTRAEPLNHVVH</sequence>
<dbReference type="InterPro" id="IPR057566">
    <property type="entry name" value="TPR_TTI1_N"/>
</dbReference>
<proteinExistence type="predicted"/>
<evidence type="ECO:0000313" key="10">
    <source>
        <dbReference type="Proteomes" id="UP000594260"/>
    </source>
</evidence>
<dbReference type="InterPro" id="IPR034103">
    <property type="entry name" value="Lsm8"/>
</dbReference>
<feature type="domain" description="TTI1 N-terminal TPR" evidence="8">
    <location>
        <begin position="3"/>
        <end position="295"/>
    </location>
</feature>
<dbReference type="Pfam" id="PF24176">
    <property type="entry name" value="TPR_TTI1_2nd"/>
    <property type="match status" value="1"/>
</dbReference>
<keyword evidence="2" id="KW-0747">Spliceosome</keyword>
<dbReference type="InterPro" id="IPR044642">
    <property type="entry name" value="PTHR15588"/>
</dbReference>
<evidence type="ECO:0000256" key="2">
    <source>
        <dbReference type="ARBA" id="ARBA00022728"/>
    </source>
</evidence>
<evidence type="ECO:0008006" key="11">
    <source>
        <dbReference type="Google" id="ProtNLM"/>
    </source>
</evidence>
<dbReference type="GO" id="GO:0003729">
    <property type="term" value="F:mRNA binding"/>
    <property type="evidence" value="ECO:0007669"/>
    <property type="project" value="TreeGrafter"/>
</dbReference>
<reference evidence="9" key="1">
    <citation type="submission" date="2021-01" db="UniProtKB">
        <authorList>
            <consortium name="EnsemblMetazoa"/>
        </authorList>
    </citation>
    <scope>IDENTIFICATION</scope>
</reference>
<dbReference type="SUPFAM" id="SSF50182">
    <property type="entry name" value="Sm-like ribonucleoproteins"/>
    <property type="match status" value="1"/>
</dbReference>
<evidence type="ECO:0000259" key="7">
    <source>
        <dbReference type="Pfam" id="PF01423"/>
    </source>
</evidence>
<organism evidence="9 10">
    <name type="scientific">Varroa destructor</name>
    <name type="common">Honeybee mite</name>
    <dbReference type="NCBI Taxonomy" id="109461"/>
    <lineage>
        <taxon>Eukaryota</taxon>
        <taxon>Metazoa</taxon>
        <taxon>Ecdysozoa</taxon>
        <taxon>Arthropoda</taxon>
        <taxon>Chelicerata</taxon>
        <taxon>Arachnida</taxon>
        <taxon>Acari</taxon>
        <taxon>Parasitiformes</taxon>
        <taxon>Mesostigmata</taxon>
        <taxon>Gamasina</taxon>
        <taxon>Dermanyssoidea</taxon>
        <taxon>Varroidae</taxon>
        <taxon>Varroa</taxon>
    </lineage>
</organism>
<dbReference type="EnsemblMetazoa" id="XM_022793566">
    <property type="protein sequence ID" value="XP_022649301"/>
    <property type="gene ID" value="LOC111245337"/>
</dbReference>
<dbReference type="InterPro" id="IPR010920">
    <property type="entry name" value="LSM_dom_sf"/>
</dbReference>
<dbReference type="OrthoDB" id="6511528at2759"/>
<dbReference type="GO" id="GO:0005688">
    <property type="term" value="C:U6 snRNP"/>
    <property type="evidence" value="ECO:0007669"/>
    <property type="project" value="InterPro"/>
</dbReference>
<evidence type="ECO:0000259" key="8">
    <source>
        <dbReference type="Pfam" id="PF24173"/>
    </source>
</evidence>
<dbReference type="Pfam" id="PF24173">
    <property type="entry name" value="TPR_TTI1_N"/>
    <property type="match status" value="1"/>
</dbReference>
<dbReference type="Pfam" id="PF01423">
    <property type="entry name" value="LSM"/>
    <property type="match status" value="1"/>
</dbReference>
<keyword evidence="3" id="KW-0694">RNA-binding</keyword>
<evidence type="ECO:0000256" key="4">
    <source>
        <dbReference type="ARBA" id="ARBA00023187"/>
    </source>
</evidence>
<dbReference type="Proteomes" id="UP000594260">
    <property type="component" value="Unplaced"/>
</dbReference>
<evidence type="ECO:0000256" key="3">
    <source>
        <dbReference type="ARBA" id="ARBA00022884"/>
    </source>
</evidence>
<protein>
    <recommendedName>
        <fullName evidence="11">LSM domain-containing protein</fullName>
    </recommendedName>
</protein>
<dbReference type="GeneID" id="111245337"/>
<dbReference type="AlphaFoldDB" id="A0A7M7JAU1"/>
<keyword evidence="10" id="KW-1185">Reference proteome</keyword>
<keyword evidence="4" id="KW-0508">mRNA splicing</keyword>
<comment type="subcellular location">
    <subcellularLocation>
        <location evidence="1">Nucleus</location>
    </subcellularLocation>
</comment>
<dbReference type="PANTHER" id="PTHR15588">
    <property type="entry name" value="LSM1"/>
    <property type="match status" value="1"/>
</dbReference>
<dbReference type="InParanoid" id="A0A7M7JAU1"/>
<evidence type="ECO:0000256" key="6">
    <source>
        <dbReference type="ARBA" id="ARBA00023274"/>
    </source>
</evidence>
<keyword evidence="6" id="KW-0687">Ribonucleoprotein</keyword>
<evidence type="ECO:0000256" key="1">
    <source>
        <dbReference type="ARBA" id="ARBA00004123"/>
    </source>
</evidence>
<keyword evidence="5" id="KW-0539">Nucleus</keyword>